<evidence type="ECO:0000259" key="1">
    <source>
        <dbReference type="Pfam" id="PF14243"/>
    </source>
</evidence>
<protein>
    <recommendedName>
        <fullName evidence="1">ATP-grasp domain-containing protein</fullName>
    </recommendedName>
</protein>
<dbReference type="eggNOG" id="ENOG502Z879">
    <property type="taxonomic scope" value="Bacteria"/>
</dbReference>
<dbReference type="HOGENOM" id="CLU_040789_0_0_9"/>
<name>B6FW68_PEPHT</name>
<comment type="caution">
    <text evidence="2">The sequence shown here is derived from an EMBL/GenBank/DDBJ whole genome shotgun (WGS) entry which is preliminary data.</text>
</comment>
<evidence type="ECO:0000313" key="2">
    <source>
        <dbReference type="EMBL" id="EEA86195.1"/>
    </source>
</evidence>
<dbReference type="RefSeq" id="WP_006439035.1">
    <property type="nucleotide sequence ID" value="NZ_DS995355.1"/>
</dbReference>
<dbReference type="Proteomes" id="UP000003178">
    <property type="component" value="Unassembled WGS sequence"/>
</dbReference>
<reference evidence="2 3" key="1">
    <citation type="submission" date="2008-09" db="EMBL/GenBank/DDBJ databases">
        <authorList>
            <person name="Fulton L."/>
            <person name="Clifton S."/>
            <person name="Fulton B."/>
            <person name="Xu J."/>
            <person name="Minx P."/>
            <person name="Pepin K.H."/>
            <person name="Johnson M."/>
            <person name="Thiruvilangam P."/>
            <person name="Bhonagiri V."/>
            <person name="Nash W.E."/>
            <person name="Mardis E.R."/>
            <person name="Wilson R.K."/>
        </authorList>
    </citation>
    <scope>NUCLEOTIDE SEQUENCE [LARGE SCALE GENOMIC DNA]</scope>
    <source>
        <strain evidence="2 3">DSM 13275</strain>
    </source>
</reference>
<organism evidence="2 3">
    <name type="scientific">Peptacetobacter hiranonis (strain DSM 13275 / JCM 10541 / KCTC 15199 / TO-931)</name>
    <name type="common">Clostridium hiranonis</name>
    <dbReference type="NCBI Taxonomy" id="500633"/>
    <lineage>
        <taxon>Bacteria</taxon>
        <taxon>Bacillati</taxon>
        <taxon>Bacillota</taxon>
        <taxon>Clostridia</taxon>
        <taxon>Peptostreptococcales</taxon>
        <taxon>Peptostreptococcaceae</taxon>
        <taxon>Peptacetobacter</taxon>
    </lineage>
</organism>
<dbReference type="STRING" id="500633.CLOHIR_00117"/>
<dbReference type="AlphaFoldDB" id="B6FW68"/>
<dbReference type="OrthoDB" id="5355744at2"/>
<sequence>MQKFKFLFCNNAFENNEADPVYDDEYRVSKEKGFETSLFSYEDLEFGKLRLFNGNIEGSTIYRGWMMKPDMYQKFYEKLKNKGIELINTPNEYNKYHLLPDWYKDFEDCTAKSAWTEDFSEESLKELLSKFEGAVIVKDYVKSRKHEWYEACFIEDVKDTENALKVIKNFIERQDDLLTGGIVLREFIDLKSIGKHKESGMPISDEYRVFVLDNEPLIIDSYWHHSEGGLSDNEIKWVKEICKRIDSRFVTIDLARKSNDELVVMELGDGQVSGLQDIPEEEFYGCF</sequence>
<proteinExistence type="predicted"/>
<evidence type="ECO:0000313" key="3">
    <source>
        <dbReference type="Proteomes" id="UP000003178"/>
    </source>
</evidence>
<gene>
    <name evidence="2" type="ORF">CLOHIR_00117</name>
</gene>
<feature type="domain" description="ATP-grasp" evidence="1">
    <location>
        <begin position="133"/>
        <end position="278"/>
    </location>
</feature>
<dbReference type="Pfam" id="PF14243">
    <property type="entry name" value="R2K_3"/>
    <property type="match status" value="1"/>
</dbReference>
<keyword evidence="3" id="KW-1185">Reference proteome</keyword>
<dbReference type="InterPro" id="IPR025643">
    <property type="entry name" value="R2K_3"/>
</dbReference>
<accession>B6FW68</accession>
<dbReference type="EMBL" id="ABWP01000006">
    <property type="protein sequence ID" value="EEA86195.1"/>
    <property type="molecule type" value="Genomic_DNA"/>
</dbReference>
<reference evidence="2 3" key="2">
    <citation type="submission" date="2008-10" db="EMBL/GenBank/DDBJ databases">
        <title>Draft genome sequence of Clostridium hiranonis (DSM 13275).</title>
        <authorList>
            <person name="Sudarsanam P."/>
            <person name="Ley R."/>
            <person name="Guruge J."/>
            <person name="Turnbaugh P.J."/>
            <person name="Mahowald M."/>
            <person name="Liep D."/>
            <person name="Gordon J."/>
        </authorList>
    </citation>
    <scope>NUCLEOTIDE SEQUENCE [LARGE SCALE GENOMIC DNA]</scope>
    <source>
        <strain evidence="2 3">DSM 13275</strain>
    </source>
</reference>